<comment type="caution">
    <text evidence="2">The sequence shown here is derived from an EMBL/GenBank/DDBJ whole genome shotgun (WGS) entry which is preliminary data.</text>
</comment>
<dbReference type="RefSeq" id="WP_241551342.1">
    <property type="nucleotide sequence ID" value="NZ_JANCNS010000002.1"/>
</dbReference>
<dbReference type="InterPro" id="IPR055407">
    <property type="entry name" value="TraM_C"/>
</dbReference>
<gene>
    <name evidence="2" type="ORF">MKO06_11710</name>
</gene>
<dbReference type="AlphaFoldDB" id="A0A9X2KYI4"/>
<dbReference type="Proteomes" id="UP001155280">
    <property type="component" value="Unassembled WGS sequence"/>
</dbReference>
<dbReference type="EMBL" id="JANCNS010000002">
    <property type="protein sequence ID" value="MCP9200579.1"/>
    <property type="molecule type" value="Genomic_DNA"/>
</dbReference>
<evidence type="ECO:0000259" key="1">
    <source>
        <dbReference type="Pfam" id="PF12508"/>
    </source>
</evidence>
<accession>A0A9X2KYI4</accession>
<name>A0A9X2KYI4_9FLAO</name>
<organism evidence="2 3">
    <name type="scientific">Christiangramia oceanisediminis</name>
    <dbReference type="NCBI Taxonomy" id="2920386"/>
    <lineage>
        <taxon>Bacteria</taxon>
        <taxon>Pseudomonadati</taxon>
        <taxon>Bacteroidota</taxon>
        <taxon>Flavobacteriia</taxon>
        <taxon>Flavobacteriales</taxon>
        <taxon>Flavobacteriaceae</taxon>
        <taxon>Christiangramia</taxon>
    </lineage>
</organism>
<feature type="domain" description="Conjugative transposon TraM C-terminal" evidence="1">
    <location>
        <begin position="176"/>
        <end position="307"/>
    </location>
</feature>
<protein>
    <submittedName>
        <fullName evidence="2">Conjugative transposon protein TraM</fullName>
    </submittedName>
</protein>
<reference evidence="2" key="1">
    <citation type="submission" date="2022-07" db="EMBL/GenBank/DDBJ databases">
        <title>Gramela sediminis sp. nov., isolated from deep-sea sediment of the Indian Ocean.</title>
        <authorList>
            <person name="Shi H."/>
        </authorList>
    </citation>
    <scope>NUCLEOTIDE SEQUENCE</scope>
    <source>
        <strain evidence="2">GC03-9</strain>
    </source>
</reference>
<dbReference type="Pfam" id="PF12508">
    <property type="entry name" value="Transposon_TraM"/>
    <property type="match status" value="1"/>
</dbReference>
<keyword evidence="3" id="KW-1185">Reference proteome</keyword>
<evidence type="ECO:0000313" key="2">
    <source>
        <dbReference type="EMBL" id="MCP9200579.1"/>
    </source>
</evidence>
<proteinExistence type="predicted"/>
<sequence>MKIEKSKIVFASVLAVVVLFIVAYSFTIMSDNDNDNEKDNLRQTTVPEIGKEQEEYSSKLDAINALKEVKETNAPSIYDESLIDSAGFYDPDLIDKEKQRIVDSIYNSGRIRYSENPYRGEASAIIQKNKAEIDSILPKVSTVTSSKEIGLEHQLFFSSNPSENSELGSSDTDNMIYAEVDGTQVVKQNYRLRMRLSEDARINGMLVPKNTPVFGFISFQPNRALIDIENINHKPVKLKAYDLQDGSEGIYVENSLRADATQEVIDDLVQDINITGVPQVSGIKKVFQRDNRNIKVTVTNTYKLILKAPGY</sequence>
<evidence type="ECO:0000313" key="3">
    <source>
        <dbReference type="Proteomes" id="UP001155280"/>
    </source>
</evidence>